<accession>A0A368JGT4</accession>
<keyword evidence="2" id="KW-1185">Reference proteome</keyword>
<dbReference type="OrthoDB" id="964169at2"/>
<dbReference type="EMBL" id="QOWE01000025">
    <property type="protein sequence ID" value="RCR66742.1"/>
    <property type="molecule type" value="Genomic_DNA"/>
</dbReference>
<dbReference type="Proteomes" id="UP000253383">
    <property type="component" value="Unassembled WGS sequence"/>
</dbReference>
<gene>
    <name evidence="1" type="ORF">DUE52_25650</name>
</gene>
<dbReference type="AlphaFoldDB" id="A0A368JGT4"/>
<proteinExistence type="predicted"/>
<comment type="caution">
    <text evidence="1">The sequence shown here is derived from an EMBL/GenBank/DDBJ whole genome shotgun (WGS) entry which is preliminary data.</text>
</comment>
<name>A0A368JGT4_9BACT</name>
<evidence type="ECO:0000313" key="2">
    <source>
        <dbReference type="Proteomes" id="UP000253383"/>
    </source>
</evidence>
<reference evidence="1 2" key="1">
    <citation type="submission" date="2018-07" db="EMBL/GenBank/DDBJ databases">
        <title>Genome analysis of Larkinella rosea.</title>
        <authorList>
            <person name="Zhou Z."/>
            <person name="Wang G."/>
        </authorList>
    </citation>
    <scope>NUCLEOTIDE SEQUENCE [LARGE SCALE GENOMIC DNA]</scope>
    <source>
        <strain evidence="2">zzj9</strain>
    </source>
</reference>
<sequence length="87" mass="10331">MYISREEYDRQPLLIRQGAIELWGVLLARSVDCCRTRYLYSFNAFYVEMCYDTLNGKLTCICSFSRIDRLDRYLSQMDFNQFGISLA</sequence>
<protein>
    <submittedName>
        <fullName evidence="1">Uncharacterized protein</fullName>
    </submittedName>
</protein>
<evidence type="ECO:0000313" key="1">
    <source>
        <dbReference type="EMBL" id="RCR66742.1"/>
    </source>
</evidence>
<organism evidence="1 2">
    <name type="scientific">Larkinella punicea</name>
    <dbReference type="NCBI Taxonomy" id="2315727"/>
    <lineage>
        <taxon>Bacteria</taxon>
        <taxon>Pseudomonadati</taxon>
        <taxon>Bacteroidota</taxon>
        <taxon>Cytophagia</taxon>
        <taxon>Cytophagales</taxon>
        <taxon>Spirosomataceae</taxon>
        <taxon>Larkinella</taxon>
    </lineage>
</organism>